<keyword evidence="2" id="KW-0547">Nucleotide-binding</keyword>
<comment type="caution">
    <text evidence="4">The sequence shown here is derived from an EMBL/GenBank/DDBJ whole genome shotgun (WGS) entry which is preliminary data.</text>
</comment>
<dbReference type="InterPro" id="IPR040198">
    <property type="entry name" value="Fido_containing"/>
</dbReference>
<dbReference type="PANTHER" id="PTHR13504">
    <property type="entry name" value="FIDO DOMAIN-CONTAINING PROTEIN DDB_G0283145"/>
    <property type="match status" value="1"/>
</dbReference>
<reference evidence="4" key="1">
    <citation type="journal article" date="2020" name="mSystems">
        <title>Genome- and Community-Level Interaction Insights into Carbon Utilization and Element Cycling Functions of Hydrothermarchaeota in Hydrothermal Sediment.</title>
        <authorList>
            <person name="Zhou Z."/>
            <person name="Liu Y."/>
            <person name="Xu W."/>
            <person name="Pan J."/>
            <person name="Luo Z.H."/>
            <person name="Li M."/>
        </authorList>
    </citation>
    <scope>NUCLEOTIDE SEQUENCE [LARGE SCALE GENOMIC DNA]</scope>
    <source>
        <strain evidence="4">SpSt-374</strain>
    </source>
</reference>
<dbReference type="EMBL" id="DSPX01000103">
    <property type="protein sequence ID" value="HGG01080.1"/>
    <property type="molecule type" value="Genomic_DNA"/>
</dbReference>
<protein>
    <recommendedName>
        <fullName evidence="3">Fido domain-containing protein</fullName>
    </recommendedName>
</protein>
<accession>A0A7C3ZH52</accession>
<gene>
    <name evidence="4" type="ORF">ENR15_10630</name>
</gene>
<keyword evidence="2" id="KW-0067">ATP-binding</keyword>
<dbReference type="Gene3D" id="1.10.3290.10">
    <property type="entry name" value="Fido-like domain"/>
    <property type="match status" value="1"/>
</dbReference>
<dbReference type="SUPFAM" id="SSF140931">
    <property type="entry name" value="Fic-like"/>
    <property type="match status" value="1"/>
</dbReference>
<evidence type="ECO:0000256" key="2">
    <source>
        <dbReference type="PIRSR" id="PIRSR640198-2"/>
    </source>
</evidence>
<feature type="active site" evidence="1">
    <location>
        <position position="47"/>
    </location>
</feature>
<organism evidence="4">
    <name type="scientific">Planktothricoides sp. SpSt-374</name>
    <dbReference type="NCBI Taxonomy" id="2282167"/>
    <lineage>
        <taxon>Bacteria</taxon>
        <taxon>Bacillati</taxon>
        <taxon>Cyanobacteriota</taxon>
        <taxon>Cyanophyceae</taxon>
        <taxon>Oscillatoriophycideae</taxon>
        <taxon>Oscillatoriales</taxon>
        <taxon>Oscillatoriaceae</taxon>
        <taxon>Planktothricoides</taxon>
    </lineage>
</organism>
<feature type="binding site" evidence="2">
    <location>
        <begin position="51"/>
        <end position="58"/>
    </location>
    <ligand>
        <name>ATP</name>
        <dbReference type="ChEBI" id="CHEBI:30616"/>
    </ligand>
</feature>
<evidence type="ECO:0000313" key="4">
    <source>
        <dbReference type="EMBL" id="HGG01080.1"/>
    </source>
</evidence>
<dbReference type="Pfam" id="PF02661">
    <property type="entry name" value="Fic"/>
    <property type="match status" value="1"/>
</dbReference>
<dbReference type="PROSITE" id="PS51459">
    <property type="entry name" value="FIDO"/>
    <property type="match status" value="1"/>
</dbReference>
<dbReference type="InterPro" id="IPR036597">
    <property type="entry name" value="Fido-like_dom_sf"/>
</dbReference>
<dbReference type="InterPro" id="IPR003812">
    <property type="entry name" value="Fido"/>
</dbReference>
<proteinExistence type="predicted"/>
<feature type="domain" description="Fido" evidence="3">
    <location>
        <begin position="1"/>
        <end position="104"/>
    </location>
</feature>
<dbReference type="GO" id="GO:0005524">
    <property type="term" value="F:ATP binding"/>
    <property type="evidence" value="ECO:0007669"/>
    <property type="project" value="UniProtKB-KW"/>
</dbReference>
<dbReference type="PANTHER" id="PTHR13504:SF38">
    <property type="entry name" value="FIDO DOMAIN-CONTAINING PROTEIN"/>
    <property type="match status" value="1"/>
</dbReference>
<sequence length="115" mass="13378">MAIFTTFLLTFNTFVDRLIALHHQHKQRNILPEIEAAWLHHRFTQIHPFQDGNGRLARCLASLIFIQAGWFPLAVTRDDRAVYIHASEQADRGDLSWLVKLFAKKALPTLLLYRL</sequence>
<evidence type="ECO:0000259" key="3">
    <source>
        <dbReference type="PROSITE" id="PS51459"/>
    </source>
</evidence>
<name>A0A7C3ZH52_9CYAN</name>
<dbReference type="AlphaFoldDB" id="A0A7C3ZH52"/>
<evidence type="ECO:0000256" key="1">
    <source>
        <dbReference type="PIRSR" id="PIRSR640198-1"/>
    </source>
</evidence>